<dbReference type="InParanoid" id="K3WQ14"/>
<dbReference type="PANTHER" id="PTHR46613:SF1">
    <property type="entry name" value="RADIAL SPOKE HEAD 10 HOMOLOG B-RELATED"/>
    <property type="match status" value="1"/>
</dbReference>
<dbReference type="EnsemblProtists" id="PYU1_T007056">
    <property type="protein sequence ID" value="PYU1_T007056"/>
    <property type="gene ID" value="PYU1_G007041"/>
</dbReference>
<comment type="subcellular location">
    <subcellularLocation>
        <location evidence="1">Cell projection</location>
    </subcellularLocation>
</comment>
<feature type="domain" description="Calponin-homology (CH)" evidence="4">
    <location>
        <begin position="511"/>
        <end position="621"/>
    </location>
</feature>
<feature type="region of interest" description="Disordered" evidence="3">
    <location>
        <begin position="39"/>
        <end position="65"/>
    </location>
</feature>
<protein>
    <recommendedName>
        <fullName evidence="4">Calponin-homology (CH) domain-containing protein</fullName>
    </recommendedName>
</protein>
<dbReference type="Gene3D" id="1.10.418.10">
    <property type="entry name" value="Calponin-like domain"/>
    <property type="match status" value="1"/>
</dbReference>
<reference evidence="6" key="1">
    <citation type="journal article" date="2010" name="Genome Biol.">
        <title>Genome sequence of the necrotrophic plant pathogen Pythium ultimum reveals original pathogenicity mechanisms and effector repertoire.</title>
        <authorList>
            <person name="Levesque C.A."/>
            <person name="Brouwer H."/>
            <person name="Cano L."/>
            <person name="Hamilton J.P."/>
            <person name="Holt C."/>
            <person name="Huitema E."/>
            <person name="Raffaele S."/>
            <person name="Robideau G.P."/>
            <person name="Thines M."/>
            <person name="Win J."/>
            <person name="Zerillo M.M."/>
            <person name="Beakes G.W."/>
            <person name="Boore J.L."/>
            <person name="Busam D."/>
            <person name="Dumas B."/>
            <person name="Ferriera S."/>
            <person name="Fuerstenberg S.I."/>
            <person name="Gachon C.M."/>
            <person name="Gaulin E."/>
            <person name="Govers F."/>
            <person name="Grenville-Briggs L."/>
            <person name="Horner N."/>
            <person name="Hostetler J."/>
            <person name="Jiang R.H."/>
            <person name="Johnson J."/>
            <person name="Krajaejun T."/>
            <person name="Lin H."/>
            <person name="Meijer H.J."/>
            <person name="Moore B."/>
            <person name="Morris P."/>
            <person name="Phuntmart V."/>
            <person name="Puiu D."/>
            <person name="Shetty J."/>
            <person name="Stajich J.E."/>
            <person name="Tripathy S."/>
            <person name="Wawra S."/>
            <person name="van West P."/>
            <person name="Whitty B.R."/>
            <person name="Coutinho P.M."/>
            <person name="Henrissat B."/>
            <person name="Martin F."/>
            <person name="Thomas P.D."/>
            <person name="Tyler B.M."/>
            <person name="De Vries R.P."/>
            <person name="Kamoun S."/>
            <person name="Yandell M."/>
            <person name="Tisserat N."/>
            <person name="Buell C.R."/>
        </authorList>
    </citation>
    <scope>NUCLEOTIDE SEQUENCE</scope>
    <source>
        <strain evidence="6">DAOM:BR144</strain>
    </source>
</reference>
<name>K3WQ14_GLOUD</name>
<keyword evidence="6" id="KW-1185">Reference proteome</keyword>
<dbReference type="InterPro" id="IPR001715">
    <property type="entry name" value="CH_dom"/>
</dbReference>
<feature type="region of interest" description="Disordered" evidence="3">
    <location>
        <begin position="371"/>
        <end position="400"/>
    </location>
</feature>
<evidence type="ECO:0000256" key="1">
    <source>
        <dbReference type="ARBA" id="ARBA00004316"/>
    </source>
</evidence>
<dbReference type="eggNOG" id="ENOG502QWK0">
    <property type="taxonomic scope" value="Eukaryota"/>
</dbReference>
<dbReference type="OMA" id="LETMFGM"/>
<dbReference type="EMBL" id="GL376560">
    <property type="status" value="NOT_ANNOTATED_CDS"/>
    <property type="molecule type" value="Genomic_DNA"/>
</dbReference>
<feature type="compositionally biased region" description="Polar residues" evidence="3">
    <location>
        <begin position="371"/>
        <end position="382"/>
    </location>
</feature>
<evidence type="ECO:0000256" key="3">
    <source>
        <dbReference type="SAM" id="MobiDB-lite"/>
    </source>
</evidence>
<dbReference type="HOGENOM" id="CLU_006085_0_0_1"/>
<dbReference type="GO" id="GO:0042995">
    <property type="term" value="C:cell projection"/>
    <property type="evidence" value="ECO:0007669"/>
    <property type="project" value="UniProtKB-SubCell"/>
</dbReference>
<dbReference type="SUPFAM" id="SSF47576">
    <property type="entry name" value="Calponin-homology domain, CH-domain"/>
    <property type="match status" value="1"/>
</dbReference>
<reference evidence="5" key="3">
    <citation type="submission" date="2015-02" db="UniProtKB">
        <authorList>
            <consortium name="EnsemblProtists"/>
        </authorList>
    </citation>
    <scope>IDENTIFICATION</scope>
    <source>
        <strain evidence="5">DAOM BR144</strain>
    </source>
</reference>
<reference evidence="6" key="2">
    <citation type="submission" date="2010-04" db="EMBL/GenBank/DDBJ databases">
        <authorList>
            <person name="Buell R."/>
            <person name="Hamilton J."/>
            <person name="Hostetler J."/>
        </authorList>
    </citation>
    <scope>NUCLEOTIDE SEQUENCE [LARGE SCALE GENOMIC DNA]</scope>
    <source>
        <strain evidence="6">DAOM:BR144</strain>
    </source>
</reference>
<evidence type="ECO:0000313" key="5">
    <source>
        <dbReference type="EnsemblProtists" id="PYU1_T007056"/>
    </source>
</evidence>
<dbReference type="PROSITE" id="PS50021">
    <property type="entry name" value="CH"/>
    <property type="match status" value="1"/>
</dbReference>
<feature type="compositionally biased region" description="Low complexity" evidence="3">
    <location>
        <begin position="385"/>
        <end position="396"/>
    </location>
</feature>
<evidence type="ECO:0000256" key="2">
    <source>
        <dbReference type="ARBA" id="ARBA00023273"/>
    </source>
</evidence>
<sequence length="1071" mass="120556">MTSITADKVVAPTRVFSASVDYVESSKLPRMLQRQLKDSLPSPLASSRRGMRQLSSAGDAGGNDDNEDAFRILHPSLDLNDETGELSKLMLSKWSVNAGEDAFTSISLFCEVKLNEAKRMASWVESPNRFFATVCCQLLEKYIDRIAAGGAGNANNCHDTGLGHSTELLHKLHAELVNAIFLPCSPSGVGPLSSSSEHDDYVNRIPYFTEFKRLRKHNQFLLDVVHNRENVMSAKERLPGKVAKLLMRTQARHDKQKLAMLFRGWTKALANDKEIRSLKCRVFRSVRKMNLSSIFRAWRVESLRRAYQRESVEYQSMLSITAASLSRKDILIAETESKVTSMARIIDSLTESNAQLMHRIEQLESTLANCADGASNQSGTHENGSDGSSSSARGSGYPRRHEVHFEHIDTLITQDDERMDRTNRMLLETMFGMARMVESCAIQMSKDVMDSLEYQIDGSVLQNLAEMVGLIQTENVLKSKADVSSKDTNSAASSSSSASSRVVRIKDLAHFPIDALLLYWFRMNLQMSSSIEKASDRTIKNFTTDLTDGRRYSFLLHRLFPTWFGATMVHEIDSDQRLRNIESFHSRIQPVLPKVVTSDSIHAGSVTENVAFVAMLFGSSVGSIRKINLERQRGEFLNIITSWKRVRSLLLEVKRMNDNYDTLMVVHLMKEMRTCETLFKQLNNELSSIAIASNETSSALSQIAYKILGLTWSCVHAKATNQVVSLGIIDERWQERIKNFTHIDIASVRELLIADSTSHHQQLLMKRVSRSSDSSMSTMMVPVVPERDVQLHTDALRSVLMVYSKDLHDIFKHYSASGGAGSIASMSLAEFQKFVKDCLLCEKGSFTLAAAERVYRSTMLHYSSPLGVISDASNKDNSDHSADITAITDADLGSSREMVGKEFVDALIRIAAVKFSEMSLEERFHALMEQHIVPNALRSQSEIFRAEVSSPKVRAVFQKHKPTLQRIFRYYTSMTMLREKQSTVGLRELVVLAKDCKLIGSFVTEHTLKQVLVNLQQDVGPEDDLRADYSDFLEAIAALTEYVICNPYVPLYKRVEQFINEMLLPRARQKK</sequence>
<dbReference type="PANTHER" id="PTHR46613">
    <property type="entry name" value="RADIAL SPOKE HEAD 10 HOMOLOG B-RELATED"/>
    <property type="match status" value="1"/>
</dbReference>
<keyword evidence="2" id="KW-0966">Cell projection</keyword>
<organism evidence="5 6">
    <name type="scientific">Globisporangium ultimum (strain ATCC 200006 / CBS 805.95 / DAOM BR144)</name>
    <name type="common">Pythium ultimum</name>
    <dbReference type="NCBI Taxonomy" id="431595"/>
    <lineage>
        <taxon>Eukaryota</taxon>
        <taxon>Sar</taxon>
        <taxon>Stramenopiles</taxon>
        <taxon>Oomycota</taxon>
        <taxon>Peronosporomycetes</taxon>
        <taxon>Pythiales</taxon>
        <taxon>Pythiaceae</taxon>
        <taxon>Globisporangium</taxon>
    </lineage>
</organism>
<dbReference type="Proteomes" id="UP000019132">
    <property type="component" value="Unassembled WGS sequence"/>
</dbReference>
<dbReference type="AlphaFoldDB" id="K3WQ14"/>
<dbReference type="InterPro" id="IPR036872">
    <property type="entry name" value="CH_dom_sf"/>
</dbReference>
<dbReference type="Gene3D" id="1.10.238.10">
    <property type="entry name" value="EF-hand"/>
    <property type="match status" value="1"/>
</dbReference>
<evidence type="ECO:0000313" key="6">
    <source>
        <dbReference type="Proteomes" id="UP000019132"/>
    </source>
</evidence>
<accession>K3WQ14</accession>
<proteinExistence type="predicted"/>
<dbReference type="VEuPathDB" id="FungiDB:PYU1_G007041"/>
<dbReference type="STRING" id="431595.K3WQ14"/>
<evidence type="ECO:0000259" key="4">
    <source>
        <dbReference type="PROSITE" id="PS50021"/>
    </source>
</evidence>